<name>A0A154V5C8_9MICO</name>
<evidence type="ECO:0000256" key="1">
    <source>
        <dbReference type="SAM" id="Phobius"/>
    </source>
</evidence>
<dbReference type="STRING" id="31965.AWH51_02420"/>
<dbReference type="Proteomes" id="UP000076218">
    <property type="component" value="Unassembled WGS sequence"/>
</dbReference>
<dbReference type="EMBL" id="LQXA01000003">
    <property type="protein sequence ID" value="KZC96575.1"/>
    <property type="molecule type" value="Genomic_DNA"/>
</dbReference>
<organism evidence="2 3">
    <name type="scientific">Clavibacter tessellarius</name>
    <dbReference type="NCBI Taxonomy" id="31965"/>
    <lineage>
        <taxon>Bacteria</taxon>
        <taxon>Bacillati</taxon>
        <taxon>Actinomycetota</taxon>
        <taxon>Actinomycetes</taxon>
        <taxon>Micrococcales</taxon>
        <taxon>Microbacteriaceae</taxon>
        <taxon>Clavibacter</taxon>
    </lineage>
</organism>
<keyword evidence="1" id="KW-0472">Membrane</keyword>
<evidence type="ECO:0000313" key="2">
    <source>
        <dbReference type="EMBL" id="KZC96575.1"/>
    </source>
</evidence>
<feature type="transmembrane region" description="Helical" evidence="1">
    <location>
        <begin position="68"/>
        <end position="87"/>
    </location>
</feature>
<keyword evidence="1" id="KW-1133">Transmembrane helix</keyword>
<gene>
    <name evidence="2" type="ORF">AWH51_02420</name>
</gene>
<evidence type="ECO:0000313" key="3">
    <source>
        <dbReference type="Proteomes" id="UP000076218"/>
    </source>
</evidence>
<sequence length="97" mass="10061">MSAPAARPSRPRDRLLLTGAVLCFVILAAAAPTALAALFESAVLVDRLPQPDLGTPTSPEYEALVRRAVLAGAVAALALTGGIVCLLRRYAVPAARR</sequence>
<keyword evidence="1" id="KW-0812">Transmembrane</keyword>
<dbReference type="AlphaFoldDB" id="A0A154V5C8"/>
<dbReference type="RefSeq" id="WP_063070195.1">
    <property type="nucleotide sequence ID" value="NZ_LQXA01000003.1"/>
</dbReference>
<comment type="caution">
    <text evidence="2">The sequence shown here is derived from an EMBL/GenBank/DDBJ whole genome shotgun (WGS) entry which is preliminary data.</text>
</comment>
<reference evidence="2 3" key="1">
    <citation type="submission" date="2016-01" db="EMBL/GenBank/DDBJ databases">
        <title>Draft genome sequence of Clavibacter michiganensis subsp. tessellarius DOAB 609.</title>
        <authorList>
            <person name="Tambong J.T."/>
        </authorList>
    </citation>
    <scope>NUCLEOTIDE SEQUENCE [LARGE SCALE GENOMIC DNA]</scope>
    <source>
        <strain evidence="2 3">DOAB 609</strain>
    </source>
</reference>
<proteinExistence type="predicted"/>
<protein>
    <submittedName>
        <fullName evidence="2">Uncharacterized protein</fullName>
    </submittedName>
</protein>
<accession>A0A154V5C8</accession>